<feature type="domain" description="Sulfatase N-terminal" evidence="3">
    <location>
        <begin position="137"/>
        <end position="288"/>
    </location>
</feature>
<evidence type="ECO:0000313" key="5">
    <source>
        <dbReference type="Proteomes" id="UP001575105"/>
    </source>
</evidence>
<dbReference type="CDD" id="cd16027">
    <property type="entry name" value="SGSH"/>
    <property type="match status" value="1"/>
</dbReference>
<evidence type="ECO:0000313" key="4">
    <source>
        <dbReference type="EMBL" id="MFA9477948.1"/>
    </source>
</evidence>
<keyword evidence="5" id="KW-1185">Reference proteome</keyword>
<dbReference type="InterPro" id="IPR017850">
    <property type="entry name" value="Alkaline_phosphatase_core_sf"/>
</dbReference>
<dbReference type="EMBL" id="JBGUBD010000003">
    <property type="protein sequence ID" value="MFA9477948.1"/>
    <property type="molecule type" value="Genomic_DNA"/>
</dbReference>
<evidence type="ECO:0000256" key="1">
    <source>
        <dbReference type="ARBA" id="ARBA00008779"/>
    </source>
</evidence>
<dbReference type="PANTHER" id="PTHR42693:SF53">
    <property type="entry name" value="ENDO-4-O-SULFATASE"/>
    <property type="match status" value="1"/>
</dbReference>
<dbReference type="InterPro" id="IPR000917">
    <property type="entry name" value="Sulfatase_N"/>
</dbReference>
<comment type="caution">
    <text evidence="4">The sequence shown here is derived from an EMBL/GenBank/DDBJ whole genome shotgun (WGS) entry which is preliminary data.</text>
</comment>
<protein>
    <submittedName>
        <fullName evidence="4">Sulfatase</fullName>
    </submittedName>
</protein>
<dbReference type="SUPFAM" id="SSF53649">
    <property type="entry name" value="Alkaline phosphatase-like"/>
    <property type="match status" value="1"/>
</dbReference>
<organism evidence="4 5">
    <name type="scientific">Natronomicrosphaera hydrolytica</name>
    <dbReference type="NCBI Taxonomy" id="3242702"/>
    <lineage>
        <taxon>Bacteria</taxon>
        <taxon>Pseudomonadati</taxon>
        <taxon>Planctomycetota</taxon>
        <taxon>Phycisphaerae</taxon>
        <taxon>Phycisphaerales</taxon>
        <taxon>Phycisphaeraceae</taxon>
        <taxon>Natronomicrosphaera</taxon>
    </lineage>
</organism>
<gene>
    <name evidence="4" type="ORF">ACERK3_06510</name>
</gene>
<comment type="similarity">
    <text evidence="1">Belongs to the sulfatase family.</text>
</comment>
<proteinExistence type="inferred from homology"/>
<dbReference type="Pfam" id="PF00884">
    <property type="entry name" value="Sulfatase"/>
    <property type="match status" value="2"/>
</dbReference>
<feature type="domain" description="Sulfatase N-terminal" evidence="3">
    <location>
        <begin position="8"/>
        <end position="114"/>
    </location>
</feature>
<dbReference type="Gene3D" id="3.40.720.10">
    <property type="entry name" value="Alkaline Phosphatase, subunit A"/>
    <property type="match status" value="1"/>
</dbReference>
<dbReference type="Proteomes" id="UP001575105">
    <property type="component" value="Unassembled WGS sequence"/>
</dbReference>
<keyword evidence="2" id="KW-0378">Hydrolase</keyword>
<evidence type="ECO:0000259" key="3">
    <source>
        <dbReference type="Pfam" id="PF00884"/>
    </source>
</evidence>
<accession>A0ABV4U4W1</accession>
<reference evidence="4 5" key="1">
    <citation type="submission" date="2024-08" db="EMBL/GenBank/DDBJ databases">
        <title>Whole-genome sequencing of halo(alkali)philic microorganisms from hypersaline lakes.</title>
        <authorList>
            <person name="Sorokin D.Y."/>
            <person name="Merkel A.Y."/>
            <person name="Messina E."/>
            <person name="Yakimov M."/>
        </authorList>
    </citation>
    <scope>NUCLEOTIDE SEQUENCE [LARGE SCALE GENOMIC DNA]</scope>
    <source>
        <strain evidence="4 5">AB-hyl4</strain>
    </source>
</reference>
<dbReference type="PANTHER" id="PTHR42693">
    <property type="entry name" value="ARYLSULFATASE FAMILY MEMBER"/>
    <property type="match status" value="1"/>
</dbReference>
<dbReference type="InterPro" id="IPR050738">
    <property type="entry name" value="Sulfatase"/>
</dbReference>
<dbReference type="RefSeq" id="WP_425344872.1">
    <property type="nucleotide sequence ID" value="NZ_JBGUBD010000003.1"/>
</dbReference>
<sequence>MPAANPGVLLLIADDWSPIAGCYHDPVVHTPHIDALARRATRFDQAFCTTPSCAASRANLLTGQYVHQHGQYGHSHGYHGFRTHEHLADQTLPAVLRKHGVFTGLIGKDHIAPKSAYPFHVDERCQPRSLSGPAEGVRRFLTAAGDRPFYLHVASAYPHRTGGDFRRSHDEGDGLSDDDVLYPPETLPVPNWLPDTPEVRQDLADYYTFVTRFDRFVGVVLAELQRSGRADETTIILTSDHGMPFPGAKGSAYDSGHHCPLIIAPPHASPHASQALVNWCDIYPTICDSLALPQADLPADLPGRSLLPILDQSDPPGWDQTFYSHVFHEITNYFPYRVLREKRFKFVRHLVRDMPMPSDLFNSPTWQAVLKQSLTHMGDRLTERVLHHDREELYDLANDPAETTNLVANPAFADTADRMRKTLHAFRERTNDPWLIVDKQEAATHN</sequence>
<name>A0ABV4U4W1_9BACT</name>
<evidence type="ECO:0000256" key="2">
    <source>
        <dbReference type="ARBA" id="ARBA00022801"/>
    </source>
</evidence>